<protein>
    <submittedName>
        <fullName evidence="2">Unplaced genomic scaffold scaffold_1, whole genome shotgun sequence</fullName>
    </submittedName>
</protein>
<dbReference type="InterPro" id="IPR004821">
    <property type="entry name" value="Cyt_trans-like"/>
</dbReference>
<dbReference type="PANTHER" id="PTHR10695:SF46">
    <property type="entry name" value="BIFUNCTIONAL COENZYME A SYNTHASE-RELATED"/>
    <property type="match status" value="1"/>
</dbReference>
<dbReference type="Gene3D" id="3.40.50.620">
    <property type="entry name" value="HUPs"/>
    <property type="match status" value="1"/>
</dbReference>
<dbReference type="PANTHER" id="PTHR10695">
    <property type="entry name" value="DEPHOSPHO-COA KINASE-RELATED"/>
    <property type="match status" value="1"/>
</dbReference>
<dbReference type="InterPro" id="IPR014729">
    <property type="entry name" value="Rossmann-like_a/b/a_fold"/>
</dbReference>
<proteinExistence type="predicted"/>
<dbReference type="EMBL" id="KN833685">
    <property type="protein sequence ID" value="KIK31136.1"/>
    <property type="molecule type" value="Genomic_DNA"/>
</dbReference>
<feature type="domain" description="Cytidyltransferase-like" evidence="1">
    <location>
        <begin position="184"/>
        <end position="334"/>
    </location>
</feature>
<dbReference type="AlphaFoldDB" id="A0A0C9ZP56"/>
<keyword evidence="3" id="KW-1185">Reference proteome</keyword>
<dbReference type="SUPFAM" id="SSF52374">
    <property type="entry name" value="Nucleotidylyl transferase"/>
    <property type="match status" value="1"/>
</dbReference>
<dbReference type="STRING" id="765257.A0A0C9ZP56"/>
<accession>A0A0C9ZP56</accession>
<dbReference type="GO" id="GO:0004140">
    <property type="term" value="F:dephospho-CoA kinase activity"/>
    <property type="evidence" value="ECO:0007669"/>
    <property type="project" value="TreeGrafter"/>
</dbReference>
<dbReference type="Proteomes" id="UP000054018">
    <property type="component" value="Unassembled WGS sequence"/>
</dbReference>
<dbReference type="Pfam" id="PF01467">
    <property type="entry name" value="CTP_transf_like"/>
    <property type="match status" value="1"/>
</dbReference>
<dbReference type="HOGENOM" id="CLU_035272_0_0_1"/>
<gene>
    <name evidence="2" type="ORF">PISMIDRAFT_670110</name>
</gene>
<name>A0A0C9ZP56_9AGAM</name>
<evidence type="ECO:0000259" key="1">
    <source>
        <dbReference type="Pfam" id="PF01467"/>
    </source>
</evidence>
<reference evidence="2 3" key="1">
    <citation type="submission" date="2014-04" db="EMBL/GenBank/DDBJ databases">
        <authorList>
            <consortium name="DOE Joint Genome Institute"/>
            <person name="Kuo A."/>
            <person name="Kohler A."/>
            <person name="Costa M.D."/>
            <person name="Nagy L.G."/>
            <person name="Floudas D."/>
            <person name="Copeland A."/>
            <person name="Barry K.W."/>
            <person name="Cichocki N."/>
            <person name="Veneault-Fourrey C."/>
            <person name="LaButti K."/>
            <person name="Lindquist E.A."/>
            <person name="Lipzen A."/>
            <person name="Lundell T."/>
            <person name="Morin E."/>
            <person name="Murat C."/>
            <person name="Sun H."/>
            <person name="Tunlid A."/>
            <person name="Henrissat B."/>
            <person name="Grigoriev I.V."/>
            <person name="Hibbett D.S."/>
            <person name="Martin F."/>
            <person name="Nordberg H.P."/>
            <person name="Cantor M.N."/>
            <person name="Hua S.X."/>
        </authorList>
    </citation>
    <scope>NUCLEOTIDE SEQUENCE [LARGE SCALE GENOMIC DNA]</scope>
    <source>
        <strain evidence="2 3">441</strain>
    </source>
</reference>
<dbReference type="GO" id="GO:0015937">
    <property type="term" value="P:coenzyme A biosynthetic process"/>
    <property type="evidence" value="ECO:0007669"/>
    <property type="project" value="TreeGrafter"/>
</dbReference>
<reference evidence="3" key="2">
    <citation type="submission" date="2015-01" db="EMBL/GenBank/DDBJ databases">
        <title>Evolutionary Origins and Diversification of the Mycorrhizal Mutualists.</title>
        <authorList>
            <consortium name="DOE Joint Genome Institute"/>
            <consortium name="Mycorrhizal Genomics Consortium"/>
            <person name="Kohler A."/>
            <person name="Kuo A."/>
            <person name="Nagy L.G."/>
            <person name="Floudas D."/>
            <person name="Copeland A."/>
            <person name="Barry K.W."/>
            <person name="Cichocki N."/>
            <person name="Veneault-Fourrey C."/>
            <person name="LaButti K."/>
            <person name="Lindquist E.A."/>
            <person name="Lipzen A."/>
            <person name="Lundell T."/>
            <person name="Morin E."/>
            <person name="Murat C."/>
            <person name="Riley R."/>
            <person name="Ohm R."/>
            <person name="Sun H."/>
            <person name="Tunlid A."/>
            <person name="Henrissat B."/>
            <person name="Grigoriev I.V."/>
            <person name="Hibbett D.S."/>
            <person name="Martin F."/>
        </authorList>
    </citation>
    <scope>NUCLEOTIDE SEQUENCE [LARGE SCALE GENOMIC DNA]</scope>
    <source>
        <strain evidence="3">441</strain>
    </source>
</reference>
<dbReference type="OrthoDB" id="330671at2759"/>
<organism evidence="2 3">
    <name type="scientific">Pisolithus microcarpus 441</name>
    <dbReference type="NCBI Taxonomy" id="765257"/>
    <lineage>
        <taxon>Eukaryota</taxon>
        <taxon>Fungi</taxon>
        <taxon>Dikarya</taxon>
        <taxon>Basidiomycota</taxon>
        <taxon>Agaricomycotina</taxon>
        <taxon>Agaricomycetes</taxon>
        <taxon>Agaricomycetidae</taxon>
        <taxon>Boletales</taxon>
        <taxon>Sclerodermatineae</taxon>
        <taxon>Pisolithaceae</taxon>
        <taxon>Pisolithus</taxon>
    </lineage>
</organism>
<evidence type="ECO:0000313" key="2">
    <source>
        <dbReference type="EMBL" id="KIK31136.1"/>
    </source>
</evidence>
<sequence>MNPSTEQLRRSLLIATLDSLDTPHHLGPAIISTAAKSSETLVVVLLSPLFELRHAPGSQGALAPTAESSVAPISRTERWDDVQRLLTYVYVQATKVAQDNGRILMDVSVLLRGYERPLPTDLAEGMDMCFLVQGDDNVPSLPLSIRTLPQTVLPSGNRVSMFSDSSPSKSSAGETFPPLYPVVILGGTFDHLHAGHKILLSMGAWISERKLIIGVTDDILLQGKLHSDLLESFSVRVEKTRSFLQLFRPDLEYEFAAITDVYGPTGWDPDIQALVVSTETLSGAVAIAKERARKSLPALQTFVIDVISPDSEKLDHEDAELLRQTKMSSTFIREWIAKNHDVERNGNR</sequence>
<evidence type="ECO:0000313" key="3">
    <source>
        <dbReference type="Proteomes" id="UP000054018"/>
    </source>
</evidence>